<evidence type="ECO:0008006" key="3">
    <source>
        <dbReference type="Google" id="ProtNLM"/>
    </source>
</evidence>
<dbReference type="PANTHER" id="PTHR12774">
    <property type="entry name" value="PEROXISOMAL BIOGENESIS FACTOR 19"/>
    <property type="match status" value="1"/>
</dbReference>
<dbReference type="EMBL" id="HBGN01015536">
    <property type="protein sequence ID" value="CAD9327996.1"/>
    <property type="molecule type" value="Transcribed_RNA"/>
</dbReference>
<reference evidence="2" key="1">
    <citation type="submission" date="2021-01" db="EMBL/GenBank/DDBJ databases">
        <authorList>
            <person name="Corre E."/>
            <person name="Pelletier E."/>
            <person name="Niang G."/>
            <person name="Scheremetjew M."/>
            <person name="Finn R."/>
            <person name="Kale V."/>
            <person name="Holt S."/>
            <person name="Cochrane G."/>
            <person name="Meng A."/>
            <person name="Brown T."/>
            <person name="Cohen L."/>
        </authorList>
    </citation>
    <scope>NUCLEOTIDE SEQUENCE</scope>
    <source>
        <strain evidence="2">Pop2</strain>
    </source>
</reference>
<dbReference type="GO" id="GO:0045046">
    <property type="term" value="P:protein import into peroxisome membrane"/>
    <property type="evidence" value="ECO:0007669"/>
    <property type="project" value="TreeGrafter"/>
</dbReference>
<dbReference type="Pfam" id="PF04614">
    <property type="entry name" value="Pex19"/>
    <property type="match status" value="1"/>
</dbReference>
<protein>
    <recommendedName>
        <fullName evidence="3">Peroxin-19</fullName>
    </recommendedName>
</protein>
<evidence type="ECO:0000256" key="1">
    <source>
        <dbReference type="SAM" id="MobiDB-lite"/>
    </source>
</evidence>
<dbReference type="GO" id="GO:0033328">
    <property type="term" value="F:peroxisome membrane targeting sequence binding"/>
    <property type="evidence" value="ECO:0007669"/>
    <property type="project" value="TreeGrafter"/>
</dbReference>
<dbReference type="GO" id="GO:0005778">
    <property type="term" value="C:peroxisomal membrane"/>
    <property type="evidence" value="ECO:0007669"/>
    <property type="project" value="TreeGrafter"/>
</dbReference>
<organism evidence="2">
    <name type="scientific">Ditylum brightwellii</name>
    <dbReference type="NCBI Taxonomy" id="49249"/>
    <lineage>
        <taxon>Eukaryota</taxon>
        <taxon>Sar</taxon>
        <taxon>Stramenopiles</taxon>
        <taxon>Ochrophyta</taxon>
        <taxon>Bacillariophyta</taxon>
        <taxon>Mediophyceae</taxon>
        <taxon>Lithodesmiophycidae</taxon>
        <taxon>Lithodesmiales</taxon>
        <taxon>Lithodesmiaceae</taxon>
        <taxon>Ditylum</taxon>
    </lineage>
</organism>
<dbReference type="PANTHER" id="PTHR12774:SF2">
    <property type="entry name" value="PEROXISOMAL BIOGENESIS FACTOR 19"/>
    <property type="match status" value="1"/>
</dbReference>
<proteinExistence type="predicted"/>
<dbReference type="Gene3D" id="1.20.120.900">
    <property type="entry name" value="Pex19, mPTS binding domain"/>
    <property type="match status" value="1"/>
</dbReference>
<evidence type="ECO:0000313" key="2">
    <source>
        <dbReference type="EMBL" id="CAD9327996.1"/>
    </source>
</evidence>
<feature type="region of interest" description="Disordered" evidence="1">
    <location>
        <begin position="75"/>
        <end position="101"/>
    </location>
</feature>
<dbReference type="InterPro" id="IPR006708">
    <property type="entry name" value="Pex19"/>
</dbReference>
<sequence length="101" mass="11930">MDKFPKWLAEHKDHLTEEDYQRYGQQYQYFQRIVAVYETDPNNFSRLMELMQDIQEYGQPPAEIIKELAPDLEFDEEGMPKMDGPLPGMPPFPGNEQCNVM</sequence>
<name>A0A7S2ECR8_9STRA</name>
<dbReference type="AlphaFoldDB" id="A0A7S2ECR8"/>
<gene>
    <name evidence="2" type="ORF">DBRI1063_LOCUS9977</name>
</gene>
<accession>A0A7S2ECR8</accession>
<dbReference type="InterPro" id="IPR038322">
    <property type="entry name" value="Pex19_C_sf"/>
</dbReference>